<gene>
    <name evidence="4" type="primary">MSBP2</name>
    <name evidence="4" type="ORF">DBV05_g9679</name>
</gene>
<feature type="compositionally biased region" description="Basic residues" evidence="2">
    <location>
        <begin position="254"/>
        <end position="264"/>
    </location>
</feature>
<evidence type="ECO:0000259" key="3">
    <source>
        <dbReference type="SMART" id="SM01117"/>
    </source>
</evidence>
<protein>
    <submittedName>
        <fullName evidence="4">Membrane steroid-binding protein 2</fullName>
    </submittedName>
</protein>
<dbReference type="Pfam" id="PF00173">
    <property type="entry name" value="Cyt-b5"/>
    <property type="match status" value="1"/>
</dbReference>
<dbReference type="SMART" id="SM01117">
    <property type="entry name" value="Cyt-b5"/>
    <property type="match status" value="1"/>
</dbReference>
<dbReference type="PANTHER" id="PTHR10281">
    <property type="entry name" value="MEMBRANE-ASSOCIATED PROGESTERONE RECEPTOR COMPONENT-RELATED"/>
    <property type="match status" value="1"/>
</dbReference>
<evidence type="ECO:0000256" key="1">
    <source>
        <dbReference type="ARBA" id="ARBA00038357"/>
    </source>
</evidence>
<dbReference type="InterPro" id="IPR050577">
    <property type="entry name" value="MAPR/NEUFC/NENF-like"/>
</dbReference>
<organism evidence="4 5">
    <name type="scientific">Lasiodiplodia theobromae</name>
    <dbReference type="NCBI Taxonomy" id="45133"/>
    <lineage>
        <taxon>Eukaryota</taxon>
        <taxon>Fungi</taxon>
        <taxon>Dikarya</taxon>
        <taxon>Ascomycota</taxon>
        <taxon>Pezizomycotina</taxon>
        <taxon>Dothideomycetes</taxon>
        <taxon>Dothideomycetes incertae sedis</taxon>
        <taxon>Botryosphaeriales</taxon>
        <taxon>Botryosphaeriaceae</taxon>
        <taxon>Lasiodiplodia</taxon>
    </lineage>
</organism>
<evidence type="ECO:0000313" key="4">
    <source>
        <dbReference type="EMBL" id="KAB2571662.1"/>
    </source>
</evidence>
<evidence type="ECO:0000313" key="5">
    <source>
        <dbReference type="Proteomes" id="UP000325902"/>
    </source>
</evidence>
<comment type="caution">
    <text evidence="4">The sequence shown here is derived from an EMBL/GenBank/DDBJ whole genome shotgun (WGS) entry which is preliminary data.</text>
</comment>
<dbReference type="FunFam" id="3.10.120.10:FF:000018">
    <property type="entry name" value="Heme/steroid binding domain protein, putative"/>
    <property type="match status" value="1"/>
</dbReference>
<dbReference type="Proteomes" id="UP000325902">
    <property type="component" value="Unassembled WGS sequence"/>
</dbReference>
<dbReference type="EMBL" id="VCHE01000096">
    <property type="protein sequence ID" value="KAB2571662.1"/>
    <property type="molecule type" value="Genomic_DNA"/>
</dbReference>
<name>A0A5N5D2N9_9PEZI</name>
<sequence length="273" mass="29979">MTEVKGSSPPPPGAAARNNNNTSNEKKERGRSSRRASSPEADDIGKVTVLDVLRVLGGVLLLNFALSWYITGESFLWGWRPWFSRPDGLRAWLRGPVLLTDDELSAYDGSDPSKPIYLGLNGTIYDVTPGRHFYGPGGGYHFFAGRDAARAFVTGCFDTDLTPDLRGAEEMYIPVDDPEEEAALTPDAIAARNAREWEEARKKVDSVVEGWAHVFAGGTGKEYLAVGKIVREEGWLEKLPRRELCDKAAELRPKGRVKKKKSKGKKEEGGGGK</sequence>
<dbReference type="OrthoDB" id="10257697at2759"/>
<dbReference type="SUPFAM" id="SSF55856">
    <property type="entry name" value="Cytochrome b5-like heme/steroid binding domain"/>
    <property type="match status" value="1"/>
</dbReference>
<dbReference type="AlphaFoldDB" id="A0A5N5D2N9"/>
<dbReference type="Gene3D" id="3.10.120.10">
    <property type="entry name" value="Cytochrome b5-like heme/steroid binding domain"/>
    <property type="match status" value="1"/>
</dbReference>
<feature type="domain" description="Cytochrome b5 heme-binding" evidence="3">
    <location>
        <begin position="99"/>
        <end position="177"/>
    </location>
</feature>
<dbReference type="InterPro" id="IPR036400">
    <property type="entry name" value="Cyt_B5-like_heme/steroid_sf"/>
</dbReference>
<reference evidence="4 5" key="1">
    <citation type="journal article" date="2019" name="Sci. Rep.">
        <title>A multi-omics analysis of the grapevine pathogen Lasiodiplodia theobromae reveals that temperature affects the expression of virulence- and pathogenicity-related genes.</title>
        <authorList>
            <person name="Felix C."/>
            <person name="Meneses R."/>
            <person name="Goncalves M.F.M."/>
            <person name="Tilleman L."/>
            <person name="Duarte A.S."/>
            <person name="Jorrin-Novo J.V."/>
            <person name="Van de Peer Y."/>
            <person name="Deforce D."/>
            <person name="Van Nieuwerburgh F."/>
            <person name="Esteves A.C."/>
            <person name="Alves A."/>
        </authorList>
    </citation>
    <scope>NUCLEOTIDE SEQUENCE [LARGE SCALE GENOMIC DNA]</scope>
    <source>
        <strain evidence="4 5">LA-SOL3</strain>
    </source>
</reference>
<keyword evidence="5" id="KW-1185">Reference proteome</keyword>
<evidence type="ECO:0000256" key="2">
    <source>
        <dbReference type="SAM" id="MobiDB-lite"/>
    </source>
</evidence>
<feature type="region of interest" description="Disordered" evidence="2">
    <location>
        <begin position="250"/>
        <end position="273"/>
    </location>
</feature>
<dbReference type="GO" id="GO:0012505">
    <property type="term" value="C:endomembrane system"/>
    <property type="evidence" value="ECO:0007669"/>
    <property type="project" value="TreeGrafter"/>
</dbReference>
<proteinExistence type="inferred from homology"/>
<comment type="similarity">
    <text evidence="1">Belongs to the cytochrome b5 family. MAPR subfamily.</text>
</comment>
<dbReference type="GO" id="GO:0016020">
    <property type="term" value="C:membrane"/>
    <property type="evidence" value="ECO:0007669"/>
    <property type="project" value="TreeGrafter"/>
</dbReference>
<dbReference type="InterPro" id="IPR001199">
    <property type="entry name" value="Cyt_B5-like_heme/steroid-bd"/>
</dbReference>
<accession>A0A5N5D2N9</accession>
<dbReference type="PANTHER" id="PTHR10281:SF76">
    <property type="entry name" value="CALCUTTA CUP-RELATED"/>
    <property type="match status" value="1"/>
</dbReference>
<feature type="region of interest" description="Disordered" evidence="2">
    <location>
        <begin position="1"/>
        <end position="40"/>
    </location>
</feature>